<name>A0A0N4YES9_NIPBR</name>
<gene>
    <name evidence="1" type="ORF">NBR_LOCUS15227</name>
</gene>
<dbReference type="Proteomes" id="UP000271162">
    <property type="component" value="Unassembled WGS sequence"/>
</dbReference>
<dbReference type="STRING" id="27835.A0A0N4YES9"/>
<sequence>MEDLLENLLFSWTNSIYKDESFIFQQDSAPAHRAKVVQEWFRNKLPGFMSATEWHSYSLDLNPLDYSIWSYLETKACSTRHDSLDSLTLSLLKAWDEMPMDYVCATMDAFPRRLKAYVLPKGDRFKI</sequence>
<dbReference type="OMA" id="MSATEWH"/>
<reference evidence="3" key="1">
    <citation type="submission" date="2017-02" db="UniProtKB">
        <authorList>
            <consortium name="WormBaseParasite"/>
        </authorList>
    </citation>
    <scope>IDENTIFICATION</scope>
</reference>
<organism evidence="3">
    <name type="scientific">Nippostrongylus brasiliensis</name>
    <name type="common">Rat hookworm</name>
    <dbReference type="NCBI Taxonomy" id="27835"/>
    <lineage>
        <taxon>Eukaryota</taxon>
        <taxon>Metazoa</taxon>
        <taxon>Ecdysozoa</taxon>
        <taxon>Nematoda</taxon>
        <taxon>Chromadorea</taxon>
        <taxon>Rhabditida</taxon>
        <taxon>Rhabditina</taxon>
        <taxon>Rhabditomorpha</taxon>
        <taxon>Strongyloidea</taxon>
        <taxon>Heligmosomidae</taxon>
        <taxon>Nippostrongylus</taxon>
    </lineage>
</organism>
<dbReference type="PANTHER" id="PTHR46068:SF1">
    <property type="entry name" value="TRANSPOSASE IS30-LIKE HTH DOMAIN-CONTAINING PROTEIN"/>
    <property type="match status" value="1"/>
</dbReference>
<proteinExistence type="predicted"/>
<accession>A0A0N4YES9</accession>
<dbReference type="WBParaSite" id="NBR_0001522601-mRNA-1">
    <property type="protein sequence ID" value="NBR_0001522601-mRNA-1"/>
    <property type="gene ID" value="NBR_0001522601"/>
</dbReference>
<protein>
    <submittedName>
        <fullName evidence="3">DDE_3 domain-containing protein</fullName>
    </submittedName>
</protein>
<evidence type="ECO:0000313" key="2">
    <source>
        <dbReference type="Proteomes" id="UP000271162"/>
    </source>
</evidence>
<evidence type="ECO:0000313" key="3">
    <source>
        <dbReference type="WBParaSite" id="NBR_0001522601-mRNA-1"/>
    </source>
</evidence>
<keyword evidence="2" id="KW-1185">Reference proteome</keyword>
<evidence type="ECO:0000313" key="1">
    <source>
        <dbReference type="EMBL" id="VDL78821.1"/>
    </source>
</evidence>
<dbReference type="AlphaFoldDB" id="A0A0N4YES9"/>
<dbReference type="EMBL" id="UYSL01021646">
    <property type="protein sequence ID" value="VDL78821.1"/>
    <property type="molecule type" value="Genomic_DNA"/>
</dbReference>
<dbReference type="PANTHER" id="PTHR46068">
    <property type="entry name" value="PROTEIN CBG27172"/>
    <property type="match status" value="1"/>
</dbReference>
<dbReference type="GO" id="GO:0003676">
    <property type="term" value="F:nucleic acid binding"/>
    <property type="evidence" value="ECO:0007669"/>
    <property type="project" value="InterPro"/>
</dbReference>
<dbReference type="Gene3D" id="3.30.420.10">
    <property type="entry name" value="Ribonuclease H-like superfamily/Ribonuclease H"/>
    <property type="match status" value="1"/>
</dbReference>
<reference evidence="1 2" key="2">
    <citation type="submission" date="2018-11" db="EMBL/GenBank/DDBJ databases">
        <authorList>
            <consortium name="Pathogen Informatics"/>
        </authorList>
    </citation>
    <scope>NUCLEOTIDE SEQUENCE [LARGE SCALE GENOMIC DNA]</scope>
</reference>
<dbReference type="InterPro" id="IPR036397">
    <property type="entry name" value="RNaseH_sf"/>
</dbReference>